<sequence length="163" mass="18269">MHLKKGKALVGRKWDIEVGGKTKDELLLLLSESKTSFNAYAVLLFMSEKFLTHQKTKNVTVVALSAEELGFKAGAIYSDIVGAATSRGLELCSLELAANFRLQYIEQTNSSQITVASREIFDDKVYPNGFYLRANDEELWLRGYRASDDWVWAADSVFAFVLS</sequence>
<gene>
    <name evidence="1" type="ORF">K6Q96_07535</name>
</gene>
<accession>A0ABY4WXX2</accession>
<name>A0ABY4WXX2_9GAMM</name>
<dbReference type="EMBL" id="CP082275">
    <property type="protein sequence ID" value="USH03832.1"/>
    <property type="molecule type" value="Genomic_DNA"/>
</dbReference>
<organism evidence="1 2">
    <name type="scientific">Grimontia kaedaensis</name>
    <dbReference type="NCBI Taxonomy" id="2872157"/>
    <lineage>
        <taxon>Bacteria</taxon>
        <taxon>Pseudomonadati</taxon>
        <taxon>Pseudomonadota</taxon>
        <taxon>Gammaproteobacteria</taxon>
        <taxon>Vibrionales</taxon>
        <taxon>Vibrionaceae</taxon>
        <taxon>Grimontia</taxon>
    </lineage>
</organism>
<keyword evidence="2" id="KW-1185">Reference proteome</keyword>
<proteinExistence type="predicted"/>
<dbReference type="RefSeq" id="WP_251879178.1">
    <property type="nucleotide sequence ID" value="NZ_CP082275.1"/>
</dbReference>
<evidence type="ECO:0000313" key="2">
    <source>
        <dbReference type="Proteomes" id="UP001056255"/>
    </source>
</evidence>
<evidence type="ECO:0000313" key="1">
    <source>
        <dbReference type="EMBL" id="USH03832.1"/>
    </source>
</evidence>
<protein>
    <submittedName>
        <fullName evidence="1">Uncharacterized protein</fullName>
    </submittedName>
</protein>
<dbReference type="Proteomes" id="UP001056255">
    <property type="component" value="Chromosome I"/>
</dbReference>
<reference evidence="1" key="1">
    <citation type="submission" date="2021-08" db="EMBL/GenBank/DDBJ databases">
        <authorList>
            <person name="Sakaguchi M."/>
            <person name="Kikuchi T."/>
            <person name="Urbanczyk H."/>
        </authorList>
    </citation>
    <scope>NUCLEOTIDE SEQUENCE</scope>
    <source>
        <strain evidence="1">020920N</strain>
    </source>
</reference>